<dbReference type="RefSeq" id="WP_092705266.1">
    <property type="nucleotide sequence ID" value="NZ_CP042807.1"/>
</dbReference>
<evidence type="ECO:0000313" key="5">
    <source>
        <dbReference type="Proteomes" id="UP000198725"/>
    </source>
</evidence>
<dbReference type="Proteomes" id="UP000321807">
    <property type="component" value="Chromosome"/>
</dbReference>
<sequence>MIDIDALLEPVSDSAPCGEDLSFSSEFDAIQESRRSDDATLDQGEWVTDLKTADWFAVSRQCGQLLSTRSKDLRLAVWMAEAWTRTQGFAGLASGYLLVAGLCERYWDSIHPEADEDDQELRIGNLSWLLTQSISWIRAIPLTQAPQGRYDATAVEMAARGHQGDESNPDAYPDTARIDAARAATPFEFYQRLADEVPQAREALRALEAVVDARLGQHGPSFSATRDAVDDVGAIALRMAATAGVVLDEAGAPPPLPGDEPGDAAPAAPTRGNGEITTRKEALLQLRRVADFFRRTEPHSPVAYLADKAARWGNMPLHVWLKTVLKDNPALGQLEELLDVGIDEPNGNG</sequence>
<dbReference type="InterPro" id="IPR017740">
    <property type="entry name" value="TssA-like"/>
</dbReference>
<dbReference type="Proteomes" id="UP000198725">
    <property type="component" value="Unassembled WGS sequence"/>
</dbReference>
<feature type="domain" description="ImpA N-terminal" evidence="2">
    <location>
        <begin position="8"/>
        <end position="130"/>
    </location>
</feature>
<dbReference type="KEGG" id="rgl:CS053_01460"/>
<protein>
    <submittedName>
        <fullName evidence="4">Type VI secretion system protein ImpA</fullName>
    </submittedName>
    <submittedName>
        <fullName evidence="3">Type VI secretion system protein TssA</fullName>
    </submittedName>
</protein>
<dbReference type="Pfam" id="PF06812">
    <property type="entry name" value="ImpA_N"/>
    <property type="match status" value="1"/>
</dbReference>
<feature type="region of interest" description="Disordered" evidence="1">
    <location>
        <begin position="250"/>
        <end position="277"/>
    </location>
</feature>
<proteinExistence type="predicted"/>
<dbReference type="InterPro" id="IPR010657">
    <property type="entry name" value="ImpA_N"/>
</dbReference>
<evidence type="ECO:0000313" key="6">
    <source>
        <dbReference type="Proteomes" id="UP000321807"/>
    </source>
</evidence>
<reference evidence="3 6" key="3">
    <citation type="submission" date="2019-08" db="EMBL/GenBank/DDBJ databases">
        <title>Complete genome sequence of Rhodanobacter glycinis strain T01E-68 isolated from tomato root.</title>
        <authorList>
            <person name="Weon H.-Y."/>
            <person name="Lee S.A."/>
        </authorList>
    </citation>
    <scope>NUCLEOTIDE SEQUENCE [LARGE SCALE GENOMIC DNA]</scope>
    <source>
        <strain evidence="3 6">T01E-68</strain>
    </source>
</reference>
<evidence type="ECO:0000313" key="4">
    <source>
        <dbReference type="EMBL" id="SFL27159.1"/>
    </source>
</evidence>
<evidence type="ECO:0000313" key="3">
    <source>
        <dbReference type="EMBL" id="QEE23312.1"/>
    </source>
</evidence>
<dbReference type="PANTHER" id="PTHR37951">
    <property type="entry name" value="CYTOPLASMIC PROTEIN-RELATED"/>
    <property type="match status" value="1"/>
</dbReference>
<gene>
    <name evidence="3" type="primary">tssA</name>
    <name evidence="3" type="ORF">CS053_01460</name>
    <name evidence="4" type="ORF">SAMN05192579_12318</name>
</gene>
<reference evidence="5" key="1">
    <citation type="submission" date="2016-10" db="EMBL/GenBank/DDBJ databases">
        <authorList>
            <person name="Varghese N."/>
            <person name="Submissions S."/>
        </authorList>
    </citation>
    <scope>NUCLEOTIDE SEQUENCE [LARGE SCALE GENOMIC DNA]</scope>
    <source>
        <strain evidence="5">MO64</strain>
    </source>
</reference>
<keyword evidence="5" id="KW-1185">Reference proteome</keyword>
<accession>A0A1I4GBC8</accession>
<dbReference type="EMBL" id="FOSR01000023">
    <property type="protein sequence ID" value="SFL27159.1"/>
    <property type="molecule type" value="Genomic_DNA"/>
</dbReference>
<reference evidence="4" key="2">
    <citation type="submission" date="2016-10" db="EMBL/GenBank/DDBJ databases">
        <authorList>
            <person name="de Groot N.N."/>
        </authorList>
    </citation>
    <scope>NUCLEOTIDE SEQUENCE [LARGE SCALE GENOMIC DNA]</scope>
    <source>
        <strain evidence="4">MO64</strain>
    </source>
</reference>
<organism evidence="4 5">
    <name type="scientific">Rhodanobacter glycinis</name>
    <dbReference type="NCBI Taxonomy" id="582702"/>
    <lineage>
        <taxon>Bacteria</taxon>
        <taxon>Pseudomonadati</taxon>
        <taxon>Pseudomonadota</taxon>
        <taxon>Gammaproteobacteria</taxon>
        <taxon>Lysobacterales</taxon>
        <taxon>Rhodanobacteraceae</taxon>
        <taxon>Rhodanobacter</taxon>
    </lineage>
</organism>
<name>A0A1I4GBC8_9GAMM</name>
<evidence type="ECO:0000256" key="1">
    <source>
        <dbReference type="SAM" id="MobiDB-lite"/>
    </source>
</evidence>
<dbReference type="NCBIfam" id="TIGR03363">
    <property type="entry name" value="VI_chp_8"/>
    <property type="match status" value="1"/>
</dbReference>
<dbReference type="PANTHER" id="PTHR37951:SF1">
    <property type="entry name" value="TYPE VI SECRETION SYSTEM COMPONENT TSSA1"/>
    <property type="match status" value="1"/>
</dbReference>
<dbReference type="EMBL" id="CP042807">
    <property type="protein sequence ID" value="QEE23312.1"/>
    <property type="molecule type" value="Genomic_DNA"/>
</dbReference>
<dbReference type="AlphaFoldDB" id="A0A1I4GBC8"/>
<evidence type="ECO:0000259" key="2">
    <source>
        <dbReference type="Pfam" id="PF06812"/>
    </source>
</evidence>